<reference evidence="1" key="3">
    <citation type="submission" date="2017-05" db="EMBL/GenBank/DDBJ databases">
        <authorList>
            <person name="Munson-Mcgee J.H."/>
        </authorList>
    </citation>
    <scope>NUCLEOTIDE SEQUENCE</scope>
    <source>
        <strain evidence="1">SCGC AB-777_F03</strain>
    </source>
</reference>
<dbReference type="EMBL" id="QEFP01000001">
    <property type="protein sequence ID" value="PVU68984.1"/>
    <property type="molecule type" value="Genomic_DNA"/>
</dbReference>
<sequence length="222" mass="26411">MEDKYDPKEIIKNSYKYLNQTIEEAWNVLSKNAPATLRSLDSLIKFMKKKTVSYNNALFNYVEAKSWIDEKHNKNEYYADRILWYILDNYFMAGMVKGISEYAKKLDPKESDYYKKVNHITGFINYLIDLGEFSTIYAAFTEKTTEELKSKGKKSLKDYNNALQKMSDYLANIVENLLEDPIKNRKQFYKSLETRSNYISKLIELLYEASKKIKNIFYHRYN</sequence>
<dbReference type="RefSeq" id="WP_228615204.1">
    <property type="nucleotide sequence ID" value="NZ_QEFP02000004.1"/>
</dbReference>
<accession>A0A2T9WMD4</accession>
<protein>
    <submittedName>
        <fullName evidence="2">Uncharacterized protein</fullName>
    </submittedName>
</protein>
<evidence type="ECO:0000313" key="2">
    <source>
        <dbReference type="EMBL" id="PVU68984.1"/>
    </source>
</evidence>
<comment type="caution">
    <text evidence="2">The sequence shown here is derived from an EMBL/GenBank/DDBJ whole genome shotgun (WGS) entry which is preliminary data.</text>
</comment>
<gene>
    <name evidence="1" type="ORF">DDW03_000990</name>
    <name evidence="2" type="ORF">DDW03_00460</name>
</gene>
<reference evidence="2" key="1">
    <citation type="journal article" date="2015" name="Appl. Environ. Microbiol.">
        <title>Nanoarchaeota, Their Sulfolobales Host, and Nanoarchaeota Virus Distribution across Yellowstone National Park Hot Springs.</title>
        <authorList>
            <person name="Munson-McGee J.H."/>
            <person name="Field E.K."/>
            <person name="Bateson M."/>
            <person name="Rooney C."/>
            <person name="Stepanauskas R."/>
            <person name="Young M.J."/>
        </authorList>
    </citation>
    <scope>NUCLEOTIDE SEQUENCE [LARGE SCALE GENOMIC DNA]</scope>
    <source>
        <strain evidence="2">SCGC AB-777_F03</strain>
    </source>
</reference>
<reference evidence="2" key="2">
    <citation type="submission" date="2017-05" db="EMBL/GenBank/DDBJ databases">
        <authorList>
            <person name="Song R."/>
            <person name="Chenine A.L."/>
            <person name="Ruprecht R.M."/>
        </authorList>
    </citation>
    <scope>NUCLEOTIDE SEQUENCE</scope>
    <source>
        <strain evidence="2">SCGC AB-777_F03</strain>
    </source>
</reference>
<dbReference type="AlphaFoldDB" id="A0A2T9WMD4"/>
<evidence type="ECO:0000313" key="1">
    <source>
        <dbReference type="EMBL" id="MCC5446977.1"/>
    </source>
</evidence>
<name>A0A2T9WMD4_NANST</name>
<dbReference type="EMBL" id="QEFP02000004">
    <property type="protein sequence ID" value="MCC5446977.1"/>
    <property type="molecule type" value="Genomic_DNA"/>
</dbReference>
<proteinExistence type="predicted"/>
<organism evidence="2">
    <name type="scientific">Nanobsidianus stetteri</name>
    <dbReference type="NCBI Taxonomy" id="1294122"/>
    <lineage>
        <taxon>Archaea</taxon>
        <taxon>Nanobdellota</taxon>
        <taxon>Candidatus Nanoarchaeia</taxon>
        <taxon>Nanoarchaeales</taxon>
        <taxon>Nanopusillaceae</taxon>
        <taxon>Candidatus Nanobsidianus</taxon>
    </lineage>
</organism>
<dbReference type="Proteomes" id="UP000245509">
    <property type="component" value="Unassembled WGS sequence"/>
</dbReference>
<reference evidence="1" key="4">
    <citation type="submission" date="2021-11" db="EMBL/GenBank/DDBJ databases">
        <authorList>
            <person name="Munson-Mcgee J."/>
            <person name="Field E."/>
            <person name="Bateson M."/>
            <person name="Rooney C."/>
            <person name="Stepanauskas R."/>
            <person name="Young M."/>
        </authorList>
    </citation>
    <scope>NUCLEOTIDE SEQUENCE</scope>
    <source>
        <strain evidence="1">SCGC AB-777_F03</strain>
    </source>
</reference>